<dbReference type="EMBL" id="LHPF02000006">
    <property type="protein sequence ID" value="PSC73823.1"/>
    <property type="molecule type" value="Genomic_DNA"/>
</dbReference>
<feature type="compositionally biased region" description="Gly residues" evidence="1">
    <location>
        <begin position="236"/>
        <end position="245"/>
    </location>
</feature>
<accession>A0A2P6VIA3</accession>
<organism evidence="2 3">
    <name type="scientific">Micractinium conductrix</name>
    <dbReference type="NCBI Taxonomy" id="554055"/>
    <lineage>
        <taxon>Eukaryota</taxon>
        <taxon>Viridiplantae</taxon>
        <taxon>Chlorophyta</taxon>
        <taxon>core chlorophytes</taxon>
        <taxon>Trebouxiophyceae</taxon>
        <taxon>Chlorellales</taxon>
        <taxon>Chlorellaceae</taxon>
        <taxon>Chlorella clade</taxon>
        <taxon>Micractinium</taxon>
    </lineage>
</organism>
<comment type="caution">
    <text evidence="2">The sequence shown here is derived from an EMBL/GenBank/DDBJ whole genome shotgun (WGS) entry which is preliminary data.</text>
</comment>
<gene>
    <name evidence="2" type="ORF">C2E20_3197</name>
</gene>
<dbReference type="Proteomes" id="UP000239649">
    <property type="component" value="Unassembled WGS sequence"/>
</dbReference>
<proteinExistence type="predicted"/>
<reference evidence="2 3" key="1">
    <citation type="journal article" date="2018" name="Plant J.">
        <title>Genome sequences of Chlorella sorokiniana UTEX 1602 and Micractinium conductrix SAG 241.80: implications to maltose excretion by a green alga.</title>
        <authorList>
            <person name="Arriola M.B."/>
            <person name="Velmurugan N."/>
            <person name="Zhang Y."/>
            <person name="Plunkett M.H."/>
            <person name="Hondzo H."/>
            <person name="Barney B.M."/>
        </authorList>
    </citation>
    <scope>NUCLEOTIDE SEQUENCE [LARGE SCALE GENOMIC DNA]</scope>
    <source>
        <strain evidence="2 3">SAG 241.80</strain>
    </source>
</reference>
<dbReference type="OrthoDB" id="515591at2759"/>
<evidence type="ECO:0000313" key="3">
    <source>
        <dbReference type="Proteomes" id="UP000239649"/>
    </source>
</evidence>
<sequence length="292" mass="30003">MEMQGSAKAELAKLWADLGEAPDEAVLDFLAAGLTEDDADEDELCDSLAGFSPAFGQLVPPQQRQAVTGLLQRVAALRAEAAPPAQQTVSVAAVAAQALSHLRSLSVSRDGGSSGAGSGASSDSEEQALLTPQTAAAVATLRELCALPDASDAWLAHVLSSRGGGDVEAAAAWMLECPDLAAAQAAWQAEAQARRAERERSKKAIVSRFQLQAVPDGGSAPPGKGRPPPLQAWGQAAGGGGGRGGEGSKVRYRDGMVATRAGQKYVVGKDEDWDGGSRGKVYTKGKRGKGFV</sequence>
<dbReference type="AlphaFoldDB" id="A0A2P6VIA3"/>
<feature type="region of interest" description="Disordered" evidence="1">
    <location>
        <begin position="269"/>
        <end position="292"/>
    </location>
</feature>
<feature type="region of interest" description="Disordered" evidence="1">
    <location>
        <begin position="107"/>
        <end position="131"/>
    </location>
</feature>
<evidence type="ECO:0000313" key="2">
    <source>
        <dbReference type="EMBL" id="PSC73823.1"/>
    </source>
</evidence>
<name>A0A2P6VIA3_9CHLO</name>
<keyword evidence="3" id="KW-1185">Reference proteome</keyword>
<feature type="region of interest" description="Disordered" evidence="1">
    <location>
        <begin position="198"/>
        <end position="250"/>
    </location>
</feature>
<protein>
    <submittedName>
        <fullName evidence="2">Uncharacterized protein</fullName>
    </submittedName>
</protein>
<feature type="compositionally biased region" description="Basic residues" evidence="1">
    <location>
        <begin position="281"/>
        <end position="292"/>
    </location>
</feature>
<evidence type="ECO:0000256" key="1">
    <source>
        <dbReference type="SAM" id="MobiDB-lite"/>
    </source>
</evidence>